<dbReference type="AlphaFoldDB" id="A0A7W3XWD8"/>
<dbReference type="GO" id="GO:0046872">
    <property type="term" value="F:metal ion binding"/>
    <property type="evidence" value="ECO:0007669"/>
    <property type="project" value="UniProtKB-KW"/>
</dbReference>
<dbReference type="Gene3D" id="3.30.1490.20">
    <property type="entry name" value="ATP-grasp fold, A domain"/>
    <property type="match status" value="1"/>
</dbReference>
<accession>A0A7W3XWD8</accession>
<dbReference type="Proteomes" id="UP000530234">
    <property type="component" value="Unassembled WGS sequence"/>
</dbReference>
<dbReference type="GO" id="GO:0005737">
    <property type="term" value="C:cytoplasm"/>
    <property type="evidence" value="ECO:0007669"/>
    <property type="project" value="TreeGrafter"/>
</dbReference>
<keyword evidence="6" id="KW-0436">Ligase</keyword>
<dbReference type="Gene3D" id="3.40.50.20">
    <property type="match status" value="1"/>
</dbReference>
<keyword evidence="2 4" id="KW-0547">Nucleotide-binding</keyword>
<dbReference type="InterPro" id="IPR013815">
    <property type="entry name" value="ATP_grasp_subdomain_1"/>
</dbReference>
<keyword evidence="1" id="KW-0479">Metal-binding</keyword>
<keyword evidence="3 4" id="KW-0067">ATP-binding</keyword>
<proteinExistence type="predicted"/>
<dbReference type="InterPro" id="IPR013651">
    <property type="entry name" value="ATP-grasp_RimK-type"/>
</dbReference>
<evidence type="ECO:0000256" key="2">
    <source>
        <dbReference type="ARBA" id="ARBA00022741"/>
    </source>
</evidence>
<comment type="caution">
    <text evidence="6">The sequence shown here is derived from an EMBL/GenBank/DDBJ whole genome shotgun (WGS) entry which is preliminary data.</text>
</comment>
<dbReference type="Pfam" id="PF08443">
    <property type="entry name" value="RimK"/>
    <property type="match status" value="1"/>
</dbReference>
<dbReference type="InterPro" id="IPR004666">
    <property type="entry name" value="Rp_bS6_RimK/Lys_biosynth_LsyX"/>
</dbReference>
<protein>
    <submittedName>
        <fullName evidence="6">RimK family alpha-L-glutamate ligase</fullName>
    </submittedName>
</protein>
<dbReference type="InterPro" id="IPR011761">
    <property type="entry name" value="ATP-grasp"/>
</dbReference>
<evidence type="ECO:0000313" key="6">
    <source>
        <dbReference type="EMBL" id="MBB0229764.1"/>
    </source>
</evidence>
<keyword evidence="7" id="KW-1185">Reference proteome</keyword>
<feature type="domain" description="ATP-grasp" evidence="5">
    <location>
        <begin position="96"/>
        <end position="282"/>
    </location>
</feature>
<reference evidence="7" key="1">
    <citation type="submission" date="2019-10" db="EMBL/GenBank/DDBJ databases">
        <title>Streptomyces sp. nov., a novel actinobacterium isolated from alkaline environment.</title>
        <authorList>
            <person name="Golinska P."/>
        </authorList>
    </citation>
    <scope>NUCLEOTIDE SEQUENCE [LARGE SCALE GENOMIC DNA]</scope>
    <source>
        <strain evidence="7">DSM 42108</strain>
    </source>
</reference>
<dbReference type="Gene3D" id="3.30.470.20">
    <property type="entry name" value="ATP-grasp fold, B domain"/>
    <property type="match status" value="1"/>
</dbReference>
<dbReference type="InterPro" id="IPR054562">
    <property type="entry name" value="LysX/ArgX_preATP_grasp"/>
</dbReference>
<organism evidence="6 7">
    <name type="scientific">Streptomyces calidiresistens</name>
    <dbReference type="NCBI Taxonomy" id="1485586"/>
    <lineage>
        <taxon>Bacteria</taxon>
        <taxon>Bacillati</taxon>
        <taxon>Actinomycetota</taxon>
        <taxon>Actinomycetes</taxon>
        <taxon>Kitasatosporales</taxon>
        <taxon>Streptomycetaceae</taxon>
        <taxon>Streptomyces</taxon>
    </lineage>
</organism>
<sequence length="287" mass="30307">MSSATARFGVLASRVRFEEKSILATLDKRGIVCEQIDPRSLSVRAGTAWDGPGTVLNREVGHYRALYAASALESVGVTVLNSAAATAVCGDKWQTSAALVAEGLPTPDTGLALTPDAALAALEEIGYPAVVKPLVGSWGRLVTRVTDPAMASAVLEHLAALPSPQSHIVYVQREVPKADRDIRVLVVDGRAVGATYRSSKEWRTNVARGAVSERCPLDPDLTTLAVAAAGKLGARIAGVDLLQDPDGRLTVLEVNDRVEFRGLQETHGTDIDVAGAIVDLLIKETRA</sequence>
<dbReference type="Pfam" id="PF22626">
    <property type="entry name" value="LysX_preATP_grasp"/>
    <property type="match status" value="1"/>
</dbReference>
<dbReference type="InterPro" id="IPR016185">
    <property type="entry name" value="PreATP-grasp_dom_sf"/>
</dbReference>
<dbReference type="SUPFAM" id="SSF56059">
    <property type="entry name" value="Glutathione synthetase ATP-binding domain-like"/>
    <property type="match status" value="1"/>
</dbReference>
<evidence type="ECO:0000313" key="7">
    <source>
        <dbReference type="Proteomes" id="UP000530234"/>
    </source>
</evidence>
<dbReference type="RefSeq" id="WP_182662583.1">
    <property type="nucleotide sequence ID" value="NZ_VKHS01000166.1"/>
</dbReference>
<gene>
    <name evidence="6" type="ORF">FOE67_09600</name>
</gene>
<name>A0A7W3XWD8_9ACTN</name>
<dbReference type="EMBL" id="VKHS01000166">
    <property type="protein sequence ID" value="MBB0229764.1"/>
    <property type="molecule type" value="Genomic_DNA"/>
</dbReference>
<evidence type="ECO:0000256" key="1">
    <source>
        <dbReference type="ARBA" id="ARBA00022723"/>
    </source>
</evidence>
<evidence type="ECO:0000256" key="3">
    <source>
        <dbReference type="ARBA" id="ARBA00022840"/>
    </source>
</evidence>
<evidence type="ECO:0000256" key="4">
    <source>
        <dbReference type="PROSITE-ProRule" id="PRU00409"/>
    </source>
</evidence>
<dbReference type="PANTHER" id="PTHR21621:SF0">
    <property type="entry name" value="BETA-CITRYLGLUTAMATE SYNTHASE B-RELATED"/>
    <property type="match status" value="1"/>
</dbReference>
<dbReference type="GO" id="GO:0009432">
    <property type="term" value="P:SOS response"/>
    <property type="evidence" value="ECO:0007669"/>
    <property type="project" value="TreeGrafter"/>
</dbReference>
<dbReference type="PANTHER" id="PTHR21621">
    <property type="entry name" value="RIBOSOMAL PROTEIN S6 MODIFICATION PROTEIN"/>
    <property type="match status" value="1"/>
</dbReference>
<dbReference type="PROSITE" id="PS50975">
    <property type="entry name" value="ATP_GRASP"/>
    <property type="match status" value="1"/>
</dbReference>
<dbReference type="GO" id="GO:0005524">
    <property type="term" value="F:ATP binding"/>
    <property type="evidence" value="ECO:0007669"/>
    <property type="project" value="UniProtKB-UniRule"/>
</dbReference>
<dbReference type="GO" id="GO:0018169">
    <property type="term" value="F:ribosomal S6-glutamic acid ligase activity"/>
    <property type="evidence" value="ECO:0007669"/>
    <property type="project" value="TreeGrafter"/>
</dbReference>
<dbReference type="NCBIfam" id="TIGR00768">
    <property type="entry name" value="rimK_fam"/>
    <property type="match status" value="1"/>
</dbReference>
<dbReference type="SUPFAM" id="SSF52440">
    <property type="entry name" value="PreATP-grasp domain"/>
    <property type="match status" value="1"/>
</dbReference>
<evidence type="ECO:0000259" key="5">
    <source>
        <dbReference type="PROSITE" id="PS50975"/>
    </source>
</evidence>